<feature type="compositionally biased region" description="Basic residues" evidence="1">
    <location>
        <begin position="307"/>
        <end position="319"/>
    </location>
</feature>
<evidence type="ECO:0008006" key="6">
    <source>
        <dbReference type="Google" id="ProtNLM"/>
    </source>
</evidence>
<dbReference type="SUPFAM" id="SSF48371">
    <property type="entry name" value="ARM repeat"/>
    <property type="match status" value="1"/>
</dbReference>
<evidence type="ECO:0000313" key="4">
    <source>
        <dbReference type="EMBL" id="TMW65776.1"/>
    </source>
</evidence>
<feature type="region of interest" description="Disordered" evidence="1">
    <location>
        <begin position="286"/>
        <end position="374"/>
    </location>
</feature>
<feature type="domain" description="EDRF1 N-terminal" evidence="3">
    <location>
        <begin position="198"/>
        <end position="614"/>
    </location>
</feature>
<comment type="caution">
    <text evidence="4">The sequence shown here is derived from an EMBL/GenBank/DDBJ whole genome shotgun (WGS) entry which is preliminary data.</text>
</comment>
<protein>
    <recommendedName>
        <fullName evidence="6">Erythroid differentiation-related factor 1</fullName>
    </recommendedName>
</protein>
<feature type="compositionally biased region" description="Polar residues" evidence="1">
    <location>
        <begin position="19"/>
        <end position="28"/>
    </location>
</feature>
<keyword evidence="5" id="KW-1185">Reference proteome</keyword>
<sequence>MMAGGEDALCSYALPPSPSRSRTGSDNMSVWVEESDGEQHVRVGLSEELGRRGSLALSAPPSPSSSDGILTTAIDSSESMDFPLVLCGDRRSSESLTHAHTTSAAIVPFQKLQVDTNLHQTALPYRSHGAPGSGNSSPRDRAVQFSSAFLGKPEDSASAMTHEFMHAMRLGDLRPQEPQLSVRLRGSRVELASASEEESIDFLGPAENIKKLFKLPYSQDRVSLAVHRVGGTLVVDGELDDADIPAGFEEGQEEAKKIDQQNDQQTQQLLYEKFIYESAMAGRLTSTEEANVREAAPEVQQPPMAHGKGKKGKRGKKSAAARTSIGSSSDQLPDLTPLNNHQTTSNCQANHAKDDSSSKGAGADSSADHGAPSATSFNLPTFQRVLKWKFHDLKMILGSEVLLFSNPEHPAVSLRLHDMEKELSLCTVLDYYLDNVIANIPELAICMHSKGFVRGYKLVETRQIPYMSGTDKPLFDIQEVSMNASMLLKFLKENCSRPNGTYWLYRKEGESSLRLYDVNVLSQGKQLKWKYMMAMLCYRFASRASRMMYSLTNEMPGLQSQLRQRQRDLLRTCITLLGEIAQNGGSSHSSICSSVSEQLADSYLRECEQPDNVSATSDVKAELSKIIEFLKHAKTHLQESIRSFEDCMKDDDASALPNEGEEDLELADLGDENGDTMDSFLREELTRLQLKFSSICLQLARVHSSNEDWEVAMNDVREAIQFLPTSAAALPSLFSDDMEACSTIDELLSSIDFDGVGKHSLNANSGPRVCSTHAELRSYVLELIGDLSSKHPASVVGPLLELYQTVSGEACKVQLPDSPHGHLISLLHLAFSSYLRALFPAVDSEVYFRLMKKLGNSCNELGKYFLSYEPNYQKAFQWFERGCGVFKDIEDGINVALLYANLAHLHKILAQGKSIQVQEKHYEAAAQLCKDAAQLFKQNRAEEELQKKVTGELALTYLVWAVALTNRVPERDEGKRVENEALKMFSKALALYTDLEDGKQVAATHYQMASFQSRLISREVRHQPSSSDPSAVTALKKRMEIARRHYEKALDFFGKVELGKTFVLIHQELSDLYAMGGRFEDIEHALLVLLSTYDAFSEDRVAAHAQAERELLAKLAVEVVEKIKLVLHQLIRLSSASGGTSKARGNETHRGKKPEVYKQMYKEVIYYGPDSKISDVLTTLRTMYLL</sequence>
<dbReference type="EMBL" id="SPLM01000037">
    <property type="protein sequence ID" value="TMW65776.1"/>
    <property type="molecule type" value="Genomic_DNA"/>
</dbReference>
<dbReference type="InterPro" id="IPR056583">
    <property type="entry name" value="EDRF1_TPR"/>
</dbReference>
<dbReference type="PANTHER" id="PTHR15000:SF1">
    <property type="entry name" value="ERYTHROID DIFFERENTIATION-RELATED FACTOR 1"/>
    <property type="match status" value="1"/>
</dbReference>
<proteinExistence type="predicted"/>
<dbReference type="AlphaFoldDB" id="A0A8K1FK86"/>
<dbReference type="Gene3D" id="1.25.40.10">
    <property type="entry name" value="Tetratricopeptide repeat domain"/>
    <property type="match status" value="1"/>
</dbReference>
<feature type="compositionally biased region" description="Polar residues" evidence="1">
    <location>
        <begin position="324"/>
        <end position="349"/>
    </location>
</feature>
<accession>A0A8K1FK86</accession>
<organism evidence="4 5">
    <name type="scientific">Pythium oligandrum</name>
    <name type="common">Mycoparasitic fungus</name>
    <dbReference type="NCBI Taxonomy" id="41045"/>
    <lineage>
        <taxon>Eukaryota</taxon>
        <taxon>Sar</taxon>
        <taxon>Stramenopiles</taxon>
        <taxon>Oomycota</taxon>
        <taxon>Peronosporomycetes</taxon>
        <taxon>Pythiales</taxon>
        <taxon>Pythiaceae</taxon>
        <taxon>Pythium</taxon>
    </lineage>
</organism>
<dbReference type="InterPro" id="IPR056582">
    <property type="entry name" value="EDRF1_N"/>
</dbReference>
<dbReference type="GO" id="GO:0045893">
    <property type="term" value="P:positive regulation of DNA-templated transcription"/>
    <property type="evidence" value="ECO:0007669"/>
    <property type="project" value="TreeGrafter"/>
</dbReference>
<evidence type="ECO:0000313" key="5">
    <source>
        <dbReference type="Proteomes" id="UP000794436"/>
    </source>
</evidence>
<feature type="region of interest" description="Disordered" evidence="1">
    <location>
        <begin position="1"/>
        <end position="45"/>
    </location>
</feature>
<dbReference type="InterPro" id="IPR016024">
    <property type="entry name" value="ARM-type_fold"/>
</dbReference>
<dbReference type="Pfam" id="PF23788">
    <property type="entry name" value="EDRF1_N"/>
    <property type="match status" value="1"/>
</dbReference>
<dbReference type="OrthoDB" id="46207at2759"/>
<name>A0A8K1FK86_PYTOL</name>
<gene>
    <name evidence="4" type="ORF">Poli38472_008418</name>
</gene>
<evidence type="ECO:0000256" key="1">
    <source>
        <dbReference type="SAM" id="MobiDB-lite"/>
    </source>
</evidence>
<dbReference type="Proteomes" id="UP000794436">
    <property type="component" value="Unassembled WGS sequence"/>
</dbReference>
<dbReference type="PANTHER" id="PTHR15000">
    <property type="entry name" value="ERYTHROID DIFFERENTIATION-RELATED FACTOR 1"/>
    <property type="match status" value="1"/>
</dbReference>
<reference evidence="4" key="1">
    <citation type="submission" date="2019-03" db="EMBL/GenBank/DDBJ databases">
        <title>Long read genome sequence of the mycoparasitic Pythium oligandrum ATCC 38472 isolated from sugarbeet rhizosphere.</title>
        <authorList>
            <person name="Gaulin E."/>
        </authorList>
    </citation>
    <scope>NUCLEOTIDE SEQUENCE</scope>
    <source>
        <strain evidence="4">ATCC 38472_TT</strain>
    </source>
</reference>
<feature type="domain" description="EDRF1 TPR repeats region" evidence="2">
    <location>
        <begin position="872"/>
        <end position="1057"/>
    </location>
</feature>
<evidence type="ECO:0000259" key="2">
    <source>
        <dbReference type="Pfam" id="PF23723"/>
    </source>
</evidence>
<evidence type="ECO:0000259" key="3">
    <source>
        <dbReference type="Pfam" id="PF23788"/>
    </source>
</evidence>
<feature type="compositionally biased region" description="Low complexity" evidence="1">
    <location>
        <begin position="358"/>
        <end position="374"/>
    </location>
</feature>
<dbReference type="InterPro" id="IPR011990">
    <property type="entry name" value="TPR-like_helical_dom_sf"/>
</dbReference>
<dbReference type="Pfam" id="PF23723">
    <property type="entry name" value="TPR_EDRF1"/>
    <property type="match status" value="1"/>
</dbReference>